<evidence type="ECO:0000313" key="2">
    <source>
        <dbReference type="Proteomes" id="UP001500909"/>
    </source>
</evidence>
<dbReference type="Proteomes" id="UP001500909">
    <property type="component" value="Unassembled WGS sequence"/>
</dbReference>
<organism evidence="1 2">
    <name type="scientific">Streptomyces olivaceiscleroticus</name>
    <dbReference type="NCBI Taxonomy" id="68245"/>
    <lineage>
        <taxon>Bacteria</taxon>
        <taxon>Bacillati</taxon>
        <taxon>Actinomycetota</taxon>
        <taxon>Actinomycetes</taxon>
        <taxon>Kitasatosporales</taxon>
        <taxon>Streptomycetaceae</taxon>
        <taxon>Streptomyces</taxon>
    </lineage>
</organism>
<gene>
    <name evidence="1" type="ORF">GCM10010361_57910</name>
</gene>
<reference evidence="1 2" key="1">
    <citation type="journal article" date="2019" name="Int. J. Syst. Evol. Microbiol.">
        <title>The Global Catalogue of Microorganisms (GCM) 10K type strain sequencing project: providing services to taxonomists for standard genome sequencing and annotation.</title>
        <authorList>
            <consortium name="The Broad Institute Genomics Platform"/>
            <consortium name="The Broad Institute Genome Sequencing Center for Infectious Disease"/>
            <person name="Wu L."/>
            <person name="Ma J."/>
        </authorList>
    </citation>
    <scope>NUCLEOTIDE SEQUENCE [LARGE SCALE GENOMIC DNA]</scope>
    <source>
        <strain evidence="1 2">JCM 4805</strain>
    </source>
</reference>
<proteinExistence type="predicted"/>
<sequence>MGELTAEQSPDDMAEELRGLGYVDWPAVWSGPPMPGPSLDDWCALFSWRPISVERVLRVRTMSGTQLVLQPVRPGGWSPVSAAEYTVWHLTAGSPEEDELVLEEGAAAWSEYVAAARGVLGEPVFAGSWNDPDFPEPPDEWHWLTPSEPRLKRRNPYRMAMWRSPDPEGPVTELSLRHGGKARSGAGRRGVMVILRCHPRDNQELH</sequence>
<accession>A0ABN1AXF8</accession>
<comment type="caution">
    <text evidence="1">The sequence shown here is derived from an EMBL/GenBank/DDBJ whole genome shotgun (WGS) entry which is preliminary data.</text>
</comment>
<protein>
    <recommendedName>
        <fullName evidence="3">SPDY domain containing protein</fullName>
    </recommendedName>
</protein>
<keyword evidence="2" id="KW-1185">Reference proteome</keyword>
<evidence type="ECO:0000313" key="1">
    <source>
        <dbReference type="EMBL" id="GAA0485487.1"/>
    </source>
</evidence>
<name>A0ABN1AXF8_9ACTN</name>
<evidence type="ECO:0008006" key="3">
    <source>
        <dbReference type="Google" id="ProtNLM"/>
    </source>
</evidence>
<dbReference type="EMBL" id="BAAABY010000044">
    <property type="protein sequence ID" value="GAA0485487.1"/>
    <property type="molecule type" value="Genomic_DNA"/>
</dbReference>